<evidence type="ECO:0000259" key="9">
    <source>
        <dbReference type="PROSITE" id="PS50928"/>
    </source>
</evidence>
<dbReference type="AlphaFoldDB" id="A0AAP9Y8J0"/>
<evidence type="ECO:0000256" key="1">
    <source>
        <dbReference type="ARBA" id="ARBA00004651"/>
    </source>
</evidence>
<feature type="transmembrane region" description="Helical" evidence="8">
    <location>
        <begin position="148"/>
        <end position="170"/>
    </location>
</feature>
<name>A0AAP9Y8J0_9ACTO</name>
<dbReference type="GO" id="GO:0022857">
    <property type="term" value="F:transmembrane transporter activity"/>
    <property type="evidence" value="ECO:0007669"/>
    <property type="project" value="InterPro"/>
</dbReference>
<dbReference type="NCBIfam" id="TIGR01726">
    <property type="entry name" value="HEQRo_perm_3TM"/>
    <property type="match status" value="1"/>
</dbReference>
<dbReference type="SUPFAM" id="SSF161098">
    <property type="entry name" value="MetI-like"/>
    <property type="match status" value="1"/>
</dbReference>
<evidence type="ECO:0000256" key="6">
    <source>
        <dbReference type="ARBA" id="ARBA00022989"/>
    </source>
</evidence>
<evidence type="ECO:0000256" key="2">
    <source>
        <dbReference type="ARBA" id="ARBA00022448"/>
    </source>
</evidence>
<feature type="transmembrane region" description="Helical" evidence="8">
    <location>
        <begin position="21"/>
        <end position="39"/>
    </location>
</feature>
<feature type="transmembrane region" description="Helical" evidence="8">
    <location>
        <begin position="253"/>
        <end position="273"/>
    </location>
</feature>
<proteinExistence type="inferred from homology"/>
<evidence type="ECO:0000256" key="5">
    <source>
        <dbReference type="ARBA" id="ARBA00022970"/>
    </source>
</evidence>
<evidence type="ECO:0000313" key="11">
    <source>
        <dbReference type="Proteomes" id="UP000595220"/>
    </source>
</evidence>
<evidence type="ECO:0000256" key="3">
    <source>
        <dbReference type="ARBA" id="ARBA00022475"/>
    </source>
</evidence>
<evidence type="ECO:0000313" key="10">
    <source>
        <dbReference type="EMBL" id="QQC44389.1"/>
    </source>
</evidence>
<dbReference type="Gene3D" id="1.10.3720.10">
    <property type="entry name" value="MetI-like"/>
    <property type="match status" value="1"/>
</dbReference>
<dbReference type="Pfam" id="PF00528">
    <property type="entry name" value="BPD_transp_1"/>
    <property type="match status" value="1"/>
</dbReference>
<keyword evidence="4 8" id="KW-0812">Transmembrane</keyword>
<accession>A0AAP9Y8J0</accession>
<dbReference type="InterPro" id="IPR010065">
    <property type="entry name" value="AA_ABC_transptr_permease_3TM"/>
</dbReference>
<reference evidence="10 11" key="1">
    <citation type="submission" date="2020-12" db="EMBL/GenBank/DDBJ databases">
        <title>FDA dAtabase for Regulatory Grade micrObial Sequences (FDA-ARGOS): Supporting development and validation of Infectious Disease Dx tests.</title>
        <authorList>
            <person name="Sproer C."/>
            <person name="Gronow S."/>
            <person name="Severitt S."/>
            <person name="Schroder I."/>
            <person name="Tallon L."/>
            <person name="Sadzewicz L."/>
            <person name="Zhao X."/>
            <person name="Boylan J."/>
            <person name="Ott S."/>
            <person name="Bowen H."/>
            <person name="Vavikolanu K."/>
            <person name="Mehta A."/>
            <person name="Aluvathingal J."/>
            <person name="Nadendla S."/>
            <person name="Lowell S."/>
            <person name="Myers T."/>
            <person name="Yan Y."/>
            <person name="Sichtig H."/>
        </authorList>
    </citation>
    <scope>NUCLEOTIDE SEQUENCE [LARGE SCALE GENOMIC DNA]</scope>
    <source>
        <strain evidence="10 11">FDAARGOS_985</strain>
    </source>
</reference>
<keyword evidence="7 8" id="KW-0472">Membrane</keyword>
<dbReference type="InterPro" id="IPR000515">
    <property type="entry name" value="MetI-like"/>
</dbReference>
<feature type="transmembrane region" description="Helical" evidence="8">
    <location>
        <begin position="59"/>
        <end position="82"/>
    </location>
</feature>
<dbReference type="GO" id="GO:0006865">
    <property type="term" value="P:amino acid transport"/>
    <property type="evidence" value="ECO:0007669"/>
    <property type="project" value="UniProtKB-KW"/>
</dbReference>
<dbReference type="RefSeq" id="WP_074632615.1">
    <property type="nucleotide sequence ID" value="NZ_CP066065.1"/>
</dbReference>
<keyword evidence="11" id="KW-1185">Reference proteome</keyword>
<feature type="transmembrane region" description="Helical" evidence="8">
    <location>
        <begin position="94"/>
        <end position="117"/>
    </location>
</feature>
<dbReference type="PROSITE" id="PS50928">
    <property type="entry name" value="ABC_TM1"/>
    <property type="match status" value="1"/>
</dbReference>
<dbReference type="EMBL" id="CP066065">
    <property type="protein sequence ID" value="QQC44389.1"/>
    <property type="molecule type" value="Genomic_DNA"/>
</dbReference>
<keyword evidence="5" id="KW-0029">Amino-acid transport</keyword>
<dbReference type="FunFam" id="1.10.3720.10:FF:000006">
    <property type="entry name" value="Glutamate/aspartate ABC transporter, permease protein GltK"/>
    <property type="match status" value="1"/>
</dbReference>
<gene>
    <name evidence="10" type="ORF">I6H42_03045</name>
</gene>
<evidence type="ECO:0000256" key="8">
    <source>
        <dbReference type="RuleBase" id="RU363032"/>
    </source>
</evidence>
<sequence length="321" mass="35488">MAIIKDGVELIDAKPVPRPGRWVSAIVVAILAAMAIHALVTNKNFQWQVVAQWLFSVSIMQGVLFTIILTVLAMLIGTTLAITMAIMRQSVNPVLRWVAMAYIWFFRGTPIYTQLIFWSLLPTLYPTLSFGVPFLGSLWGWEITFDTATYFTPFWMAFIGLGLNEGAYLAEIMRAGLLSVSKGQWEAATALGMPRTTIFRRIILPQAMRVIVPPIGNETISMLKTTSLVSAIPFTLELTFIARQRGQAAFAPVPLLIAAAIWYLVITSLLMWIQSFIEKYFGKGFERRDNAAAAGSAHTAGSADSMDEKNATALKFLDVTP</sequence>
<feature type="domain" description="ABC transmembrane type-1" evidence="9">
    <location>
        <begin position="63"/>
        <end position="274"/>
    </location>
</feature>
<organism evidence="10 11">
    <name type="scientific">Schaalia meyeri</name>
    <dbReference type="NCBI Taxonomy" id="52773"/>
    <lineage>
        <taxon>Bacteria</taxon>
        <taxon>Bacillati</taxon>
        <taxon>Actinomycetota</taxon>
        <taxon>Actinomycetes</taxon>
        <taxon>Actinomycetales</taxon>
        <taxon>Actinomycetaceae</taxon>
        <taxon>Schaalia</taxon>
    </lineage>
</organism>
<dbReference type="InterPro" id="IPR043429">
    <property type="entry name" value="ArtM/GltK/GlnP/TcyL/YhdX-like"/>
</dbReference>
<keyword evidence="3" id="KW-1003">Cell membrane</keyword>
<evidence type="ECO:0000256" key="4">
    <source>
        <dbReference type="ARBA" id="ARBA00022692"/>
    </source>
</evidence>
<dbReference type="GO" id="GO:0043190">
    <property type="term" value="C:ATP-binding cassette (ABC) transporter complex"/>
    <property type="evidence" value="ECO:0007669"/>
    <property type="project" value="InterPro"/>
</dbReference>
<dbReference type="Proteomes" id="UP000595220">
    <property type="component" value="Chromosome"/>
</dbReference>
<comment type="similarity">
    <text evidence="8">Belongs to the binding-protein-dependent transport system permease family.</text>
</comment>
<dbReference type="CDD" id="cd06261">
    <property type="entry name" value="TM_PBP2"/>
    <property type="match status" value="1"/>
</dbReference>
<dbReference type="PANTHER" id="PTHR30614">
    <property type="entry name" value="MEMBRANE COMPONENT OF AMINO ACID ABC TRANSPORTER"/>
    <property type="match status" value="1"/>
</dbReference>
<protein>
    <submittedName>
        <fullName evidence="10">Amino acid ABC transporter permease</fullName>
    </submittedName>
</protein>
<comment type="subcellular location">
    <subcellularLocation>
        <location evidence="1 8">Cell membrane</location>
        <topology evidence="1 8">Multi-pass membrane protein</topology>
    </subcellularLocation>
</comment>
<keyword evidence="2 8" id="KW-0813">Transport</keyword>
<keyword evidence="6 8" id="KW-1133">Transmembrane helix</keyword>
<dbReference type="PANTHER" id="PTHR30614:SF0">
    <property type="entry name" value="L-CYSTINE TRANSPORT SYSTEM PERMEASE PROTEIN TCYL"/>
    <property type="match status" value="1"/>
</dbReference>
<dbReference type="InterPro" id="IPR035906">
    <property type="entry name" value="MetI-like_sf"/>
</dbReference>
<evidence type="ECO:0000256" key="7">
    <source>
        <dbReference type="ARBA" id="ARBA00023136"/>
    </source>
</evidence>